<accession>Q8QQT0</accession>
<proteinExistence type="predicted"/>
<dbReference type="EMBL" id="AF495862">
    <property type="protein sequence ID" value="AAM18524.1"/>
    <property type="molecule type" value="Genomic_RNA"/>
</dbReference>
<name>Q8QQT0_9GAMC</name>
<sequence length="225" mass="24710">MLDKSLFLVTCLFVLSEGGLVSDNYTYYYQSEYRPPNGWHLYGGAYRVVNTTDFKTSTCSLGGVPTLVQVNQSSVTIAPPRGLPWSAANFTTAFCHFGNFSVFVTHCTTGNNIGCELTPHLEKGYIMVGANGSVSYNYTLRAIGEFSHFQSFQCVNNFTSVYLNGKLVFISNFTLNVLSVGACTNASDVKLKFSDYFNVLAYFINGTAQEIILCDDSPRGILACL</sequence>
<organism evidence="1">
    <name type="scientific">Infectious bronchitis virus</name>
    <dbReference type="NCBI Taxonomy" id="11120"/>
    <lineage>
        <taxon>Viruses</taxon>
        <taxon>Riboviria</taxon>
        <taxon>Orthornavirae</taxon>
        <taxon>Pisuviricota</taxon>
        <taxon>Pisoniviricetes</taxon>
        <taxon>Nidovirales</taxon>
        <taxon>Cornidovirineae</taxon>
        <taxon>Coronaviridae</taxon>
        <taxon>Orthocoronavirinae</taxon>
        <taxon>Gammacoronavirus</taxon>
        <taxon>Igacovirus</taxon>
        <taxon>Gammacoronavirus galli</taxon>
        <taxon>Avian coronavirus</taxon>
    </lineage>
</organism>
<protein>
    <submittedName>
        <fullName evidence="1">S1 glycoprotein</fullName>
    </submittedName>
</protein>
<evidence type="ECO:0000313" key="1">
    <source>
        <dbReference type="EMBL" id="AAM18524.1"/>
    </source>
</evidence>
<reference evidence="1" key="1">
    <citation type="submission" date="2002-03" db="EMBL/GenBank/DDBJ databases">
        <title>Phylogenetic analysis of avian infectious bronchitis virus isolate CA/10737/98.</title>
        <authorList>
            <person name="Li L."/>
            <person name="Hoerr F.J."/>
            <person name="Liu Z.J."/>
        </authorList>
    </citation>
    <scope>NUCLEOTIDE SEQUENCE</scope>
    <source>
        <strain evidence="1">CA/10737/98</strain>
    </source>
</reference>